<accession>A0AAF0CWN3</accession>
<evidence type="ECO:0000256" key="3">
    <source>
        <dbReference type="ARBA" id="ARBA00022448"/>
    </source>
</evidence>
<comment type="function">
    <text evidence="8">Probably a riboflavin-binding protein that interacts with the energy-coupling factor (ECF) ABC-transporter complex.</text>
</comment>
<feature type="transmembrane region" description="Helical" evidence="9">
    <location>
        <begin position="109"/>
        <end position="131"/>
    </location>
</feature>
<evidence type="ECO:0000313" key="10">
    <source>
        <dbReference type="EMBL" id="WEG74261.1"/>
    </source>
</evidence>
<dbReference type="EMBL" id="CP110232">
    <property type="protein sequence ID" value="WEG74261.1"/>
    <property type="molecule type" value="Genomic_DNA"/>
</dbReference>
<evidence type="ECO:0000256" key="8">
    <source>
        <dbReference type="PIRNR" id="PIRNR037778"/>
    </source>
</evidence>
<dbReference type="Gene3D" id="1.10.1760.20">
    <property type="match status" value="1"/>
</dbReference>
<dbReference type="InterPro" id="IPR024529">
    <property type="entry name" value="ECF_trnsprt_substrate-spec"/>
</dbReference>
<feature type="transmembrane region" description="Helical" evidence="9">
    <location>
        <begin position="76"/>
        <end position="97"/>
    </location>
</feature>
<evidence type="ECO:0000256" key="6">
    <source>
        <dbReference type="ARBA" id="ARBA00022989"/>
    </source>
</evidence>
<name>A0AAF0CWN3_9ENTE</name>
<keyword evidence="5 9" id="KW-0812">Transmembrane</keyword>
<feature type="transmembrane region" description="Helical" evidence="9">
    <location>
        <begin position="45"/>
        <end position="70"/>
    </location>
</feature>
<dbReference type="Pfam" id="PF12822">
    <property type="entry name" value="ECF_trnsprt"/>
    <property type="match status" value="1"/>
</dbReference>
<keyword evidence="7 8" id="KW-0472">Membrane</keyword>
<evidence type="ECO:0000256" key="2">
    <source>
        <dbReference type="ARBA" id="ARBA00005540"/>
    </source>
</evidence>
<organism evidence="10 11">
    <name type="scientific">Vagococcus intermedius</name>
    <dbReference type="NCBI Taxonomy" id="2991418"/>
    <lineage>
        <taxon>Bacteria</taxon>
        <taxon>Bacillati</taxon>
        <taxon>Bacillota</taxon>
        <taxon>Bacilli</taxon>
        <taxon>Lactobacillales</taxon>
        <taxon>Enterococcaceae</taxon>
        <taxon>Vagococcus</taxon>
    </lineage>
</organism>
<gene>
    <name evidence="10" type="ORF">OL234_05015</name>
</gene>
<evidence type="ECO:0000313" key="11">
    <source>
        <dbReference type="Proteomes" id="UP001179647"/>
    </source>
</evidence>
<dbReference type="Proteomes" id="UP001179647">
    <property type="component" value="Chromosome"/>
</dbReference>
<dbReference type="GO" id="GO:0005886">
    <property type="term" value="C:plasma membrane"/>
    <property type="evidence" value="ECO:0007669"/>
    <property type="project" value="UniProtKB-SubCell"/>
</dbReference>
<keyword evidence="6 9" id="KW-1133">Transmembrane helix</keyword>
<proteinExistence type="inferred from homology"/>
<evidence type="ECO:0000256" key="1">
    <source>
        <dbReference type="ARBA" id="ARBA00004651"/>
    </source>
</evidence>
<comment type="similarity">
    <text evidence="2 8">Belongs to the prokaryotic riboflavin transporter (P-RFT) (TC 2.A.87) family.</text>
</comment>
<evidence type="ECO:0000256" key="9">
    <source>
        <dbReference type="SAM" id="Phobius"/>
    </source>
</evidence>
<evidence type="ECO:0000256" key="4">
    <source>
        <dbReference type="ARBA" id="ARBA00022475"/>
    </source>
</evidence>
<protein>
    <recommendedName>
        <fullName evidence="8">Riboflavin transporter</fullName>
    </recommendedName>
</protein>
<dbReference type="PANTHER" id="PTHR38438:SF1">
    <property type="entry name" value="RIBOFLAVIN TRANSPORTER RIBU"/>
    <property type="match status" value="1"/>
</dbReference>
<keyword evidence="11" id="KW-1185">Reference proteome</keyword>
<evidence type="ECO:0000256" key="7">
    <source>
        <dbReference type="ARBA" id="ARBA00023136"/>
    </source>
</evidence>
<dbReference type="KEGG" id="vie:OL234_05015"/>
<sequence length="190" mass="20966">MKQNKTHKLVSIAMLAAIGYLLMFIAFPVIPAFPFMKVDFSEIPILIGAYLFGPGAAVMTAFIRSLLHFLTTGGDVGALIGDTTSFFAALSFVLPIYYLSRRSHSKKSLISALIVGTLVMTVTMMIVNYTIALPLYLKFVHLDLGMGFIKYVIIGVAPFNLIKGSLLTVFFLGIHERLLPALLKKQYIKK</sequence>
<dbReference type="AlphaFoldDB" id="A0AAF0CWN3"/>
<dbReference type="PANTHER" id="PTHR38438">
    <property type="entry name" value="RIBOFLAVIN TRANSPORTER RIBU"/>
    <property type="match status" value="1"/>
</dbReference>
<feature type="transmembrane region" description="Helical" evidence="9">
    <location>
        <begin position="12"/>
        <end position="33"/>
    </location>
</feature>
<keyword evidence="4 8" id="KW-1003">Cell membrane</keyword>
<dbReference type="InterPro" id="IPR025720">
    <property type="entry name" value="RibU"/>
</dbReference>
<dbReference type="GO" id="GO:0032217">
    <property type="term" value="F:riboflavin transmembrane transporter activity"/>
    <property type="evidence" value="ECO:0007669"/>
    <property type="project" value="UniProtKB-UniRule"/>
</dbReference>
<dbReference type="RefSeq" id="WP_275470060.1">
    <property type="nucleotide sequence ID" value="NZ_CP110232.1"/>
</dbReference>
<feature type="transmembrane region" description="Helical" evidence="9">
    <location>
        <begin position="151"/>
        <end position="174"/>
    </location>
</feature>
<keyword evidence="3 8" id="KW-0813">Transport</keyword>
<reference evidence="10" key="1">
    <citation type="submission" date="2022-10" db="EMBL/GenBank/DDBJ databases">
        <title>Vagococcus sp. isolated from poultry meat.</title>
        <authorList>
            <person name="Johansson P."/>
            <person name="Bjorkroth J."/>
        </authorList>
    </citation>
    <scope>NUCLEOTIDE SEQUENCE</scope>
    <source>
        <strain evidence="10">STAA11</strain>
    </source>
</reference>
<dbReference type="PIRSF" id="PIRSF037778">
    <property type="entry name" value="UCP037778_transp_RibU"/>
    <property type="match status" value="1"/>
</dbReference>
<comment type="subcellular location">
    <subcellularLocation>
        <location evidence="1">Cell membrane</location>
        <topology evidence="1">Multi-pass membrane protein</topology>
    </subcellularLocation>
</comment>
<evidence type="ECO:0000256" key="5">
    <source>
        <dbReference type="ARBA" id="ARBA00022692"/>
    </source>
</evidence>